<dbReference type="Pfam" id="PF02416">
    <property type="entry name" value="TatA_B_E"/>
    <property type="match status" value="1"/>
</dbReference>
<gene>
    <name evidence="11" type="ORF">A3770_04p29030</name>
</gene>
<dbReference type="NCBIfam" id="NF011429">
    <property type="entry name" value="PRK14857.1"/>
    <property type="match status" value="1"/>
</dbReference>
<feature type="compositionally biased region" description="Low complexity" evidence="9">
    <location>
        <begin position="24"/>
        <end position="39"/>
    </location>
</feature>
<dbReference type="HAMAP" id="MF_00236">
    <property type="entry name" value="TatA_E"/>
    <property type="match status" value="1"/>
</dbReference>
<keyword evidence="4" id="KW-0653">Protein transport</keyword>
<feature type="compositionally biased region" description="Acidic residues" evidence="9">
    <location>
        <begin position="113"/>
        <end position="124"/>
    </location>
</feature>
<evidence type="ECO:0000256" key="7">
    <source>
        <dbReference type="ARBA" id="ARBA00023136"/>
    </source>
</evidence>
<comment type="function">
    <text evidence="8">Part of the twin-arginine translocation (Tat) system that transports large folded proteins containing a characteristic twin-arginine motif in their signal peptide across the thylakoid membrane. Involved in delta pH-dependent protein transport required for chloroplast development, especially thylakoid membrane formation. TATC and TATB mediate precursor recognition, whereas TATA facilitates translocation.</text>
</comment>
<name>A0A5B8ML07_9CHLO</name>
<feature type="transmembrane region" description="Helical" evidence="10">
    <location>
        <begin position="48"/>
        <end position="72"/>
    </location>
</feature>
<evidence type="ECO:0000256" key="3">
    <source>
        <dbReference type="ARBA" id="ARBA00022692"/>
    </source>
</evidence>
<dbReference type="Gene3D" id="1.20.5.3310">
    <property type="match status" value="1"/>
</dbReference>
<feature type="region of interest" description="Disordered" evidence="9">
    <location>
        <begin position="1"/>
        <end position="44"/>
    </location>
</feature>
<evidence type="ECO:0000256" key="5">
    <source>
        <dbReference type="ARBA" id="ARBA00022989"/>
    </source>
</evidence>
<dbReference type="AlphaFoldDB" id="A0A5B8ML07"/>
<dbReference type="GO" id="GO:0009535">
    <property type="term" value="C:chloroplast thylakoid membrane"/>
    <property type="evidence" value="ECO:0007669"/>
    <property type="project" value="UniProtKB-SubCell"/>
</dbReference>
<sequence length="124" mass="13193">MSATRASGRGLASAGVGIRTAGGRPSTPRRQWRPTTTTQRTRRTNREVTAMGLFGLGLPEIAVIAGVGILLFGPSKIPELGKTLGKTVRGLQDAAQEFKEELDEELARPSEDEAKEADESSGED</sequence>
<dbReference type="Proteomes" id="UP000316726">
    <property type="component" value="Chromosome 4"/>
</dbReference>
<keyword evidence="5 10" id="KW-1133">Transmembrane helix</keyword>
<evidence type="ECO:0000256" key="9">
    <source>
        <dbReference type="SAM" id="MobiDB-lite"/>
    </source>
</evidence>
<keyword evidence="3 10" id="KW-0812">Transmembrane</keyword>
<evidence type="ECO:0000313" key="11">
    <source>
        <dbReference type="EMBL" id="QDZ20385.1"/>
    </source>
</evidence>
<evidence type="ECO:0000256" key="10">
    <source>
        <dbReference type="SAM" id="Phobius"/>
    </source>
</evidence>
<evidence type="ECO:0000256" key="4">
    <source>
        <dbReference type="ARBA" id="ARBA00022927"/>
    </source>
</evidence>
<dbReference type="OrthoDB" id="1923722at2759"/>
<evidence type="ECO:0000256" key="1">
    <source>
        <dbReference type="ARBA" id="ARBA00004581"/>
    </source>
</evidence>
<proteinExistence type="inferred from homology"/>
<dbReference type="GO" id="GO:0043953">
    <property type="term" value="P:protein transport by the Tat complex"/>
    <property type="evidence" value="ECO:0007669"/>
    <property type="project" value="InterPro"/>
</dbReference>
<evidence type="ECO:0000256" key="2">
    <source>
        <dbReference type="ARBA" id="ARBA00022448"/>
    </source>
</evidence>
<accession>A0A5B8ML07</accession>
<keyword evidence="2" id="KW-0813">Transport</keyword>
<feature type="region of interest" description="Disordered" evidence="9">
    <location>
        <begin position="97"/>
        <end position="124"/>
    </location>
</feature>
<evidence type="ECO:0000256" key="6">
    <source>
        <dbReference type="ARBA" id="ARBA00023010"/>
    </source>
</evidence>
<dbReference type="InterPro" id="IPR006312">
    <property type="entry name" value="TatA/E"/>
</dbReference>
<keyword evidence="6" id="KW-0811">Translocation</keyword>
<comment type="subcellular location">
    <subcellularLocation>
        <location evidence="1">Plastid</location>
        <location evidence="1">Chloroplast thylakoid membrane</location>
        <topology evidence="1">Single-pass membrane protein</topology>
    </subcellularLocation>
</comment>
<dbReference type="GO" id="GO:0006886">
    <property type="term" value="P:intracellular protein transport"/>
    <property type="evidence" value="ECO:0007669"/>
    <property type="project" value="UniProtKB-ARBA"/>
</dbReference>
<dbReference type="STRING" id="1764295.A0A5B8ML07"/>
<dbReference type="EMBL" id="CP031037">
    <property type="protein sequence ID" value="QDZ20385.1"/>
    <property type="molecule type" value="Genomic_DNA"/>
</dbReference>
<keyword evidence="12" id="KW-1185">Reference proteome</keyword>
<evidence type="ECO:0000256" key="8">
    <source>
        <dbReference type="ARBA" id="ARBA00025340"/>
    </source>
</evidence>
<dbReference type="PRINTS" id="PR01506">
    <property type="entry name" value="TATBPROTEIN"/>
</dbReference>
<dbReference type="InterPro" id="IPR003369">
    <property type="entry name" value="TatA/B/E"/>
</dbReference>
<evidence type="ECO:0000313" key="12">
    <source>
        <dbReference type="Proteomes" id="UP000316726"/>
    </source>
</evidence>
<reference evidence="11 12" key="1">
    <citation type="submission" date="2018-07" db="EMBL/GenBank/DDBJ databases">
        <title>The complete nuclear genome of the prasinophyte Chloropicon primus (CCMP1205).</title>
        <authorList>
            <person name="Pombert J.-F."/>
            <person name="Otis C."/>
            <person name="Turmel M."/>
            <person name="Lemieux C."/>
        </authorList>
    </citation>
    <scope>NUCLEOTIDE SEQUENCE [LARGE SCALE GENOMIC DNA]</scope>
    <source>
        <strain evidence="11 12">CCMP1205</strain>
    </source>
</reference>
<dbReference type="PANTHER" id="PTHR33162:SF1">
    <property type="entry name" value="SEC-INDEPENDENT PROTEIN TRANSLOCASE PROTEIN TATA, CHLOROPLASTIC"/>
    <property type="match status" value="1"/>
</dbReference>
<keyword evidence="7 10" id="KW-0472">Membrane</keyword>
<organism evidence="11 12">
    <name type="scientific">Chloropicon primus</name>
    <dbReference type="NCBI Taxonomy" id="1764295"/>
    <lineage>
        <taxon>Eukaryota</taxon>
        <taxon>Viridiplantae</taxon>
        <taxon>Chlorophyta</taxon>
        <taxon>Chloropicophyceae</taxon>
        <taxon>Chloropicales</taxon>
        <taxon>Chloropicaceae</taxon>
        <taxon>Chloropicon</taxon>
    </lineage>
</organism>
<protein>
    <submittedName>
        <fullName evidence="11">Twin arginine-targeting-like sec-independent protein translocator protein</fullName>
    </submittedName>
</protein>
<dbReference type="PANTHER" id="PTHR33162">
    <property type="entry name" value="SEC-INDEPENDENT PROTEIN TRANSLOCASE PROTEIN TATA, CHLOROPLASTIC"/>
    <property type="match status" value="1"/>
</dbReference>